<dbReference type="InterPro" id="IPR013820">
    <property type="entry name" value="ATP_PRibTrfase_cat"/>
</dbReference>
<dbReference type="SUPFAM" id="SSF50129">
    <property type="entry name" value="GroES-like"/>
    <property type="match status" value="1"/>
</dbReference>
<dbReference type="GO" id="GO:0008270">
    <property type="term" value="F:zinc ion binding"/>
    <property type="evidence" value="ECO:0007669"/>
    <property type="project" value="InterPro"/>
</dbReference>
<dbReference type="SUPFAM" id="SSF53850">
    <property type="entry name" value="Periplasmic binding protein-like II"/>
    <property type="match status" value="1"/>
</dbReference>
<dbReference type="InterPro" id="IPR013115">
    <property type="entry name" value="HisG_C"/>
</dbReference>
<dbReference type="HAMAP" id="MF_00079">
    <property type="entry name" value="HisG_Long"/>
    <property type="match status" value="1"/>
</dbReference>
<proteinExistence type="inferred from homology"/>
<dbReference type="InterPro" id="IPR015867">
    <property type="entry name" value="N-reg_PII/ATP_PRibTrfase_C"/>
</dbReference>
<dbReference type="Pfam" id="PF01634">
    <property type="entry name" value="HisG"/>
    <property type="match status" value="1"/>
</dbReference>
<dbReference type="Gene3D" id="3.40.190.10">
    <property type="entry name" value="Periplasmic binding protein-like II"/>
    <property type="match status" value="2"/>
</dbReference>
<dbReference type="GO" id="GO:0005737">
    <property type="term" value="C:cytoplasm"/>
    <property type="evidence" value="ECO:0007669"/>
    <property type="project" value="InterPro"/>
</dbReference>
<dbReference type="Proteomes" id="UP000239899">
    <property type="component" value="Unassembled WGS sequence"/>
</dbReference>
<dbReference type="NCBIfam" id="TIGR03455">
    <property type="entry name" value="HisG_C-term"/>
    <property type="match status" value="1"/>
</dbReference>
<dbReference type="Gene3D" id="3.90.180.10">
    <property type="entry name" value="Medium-chain alcohol dehydrogenases, catalytic domain"/>
    <property type="match status" value="1"/>
</dbReference>
<dbReference type="Gene3D" id="3.40.50.720">
    <property type="entry name" value="NAD(P)-binding Rossmann-like Domain"/>
    <property type="match status" value="1"/>
</dbReference>
<dbReference type="InterPro" id="IPR002364">
    <property type="entry name" value="Quin_OxRdtase/zeta-crystal_CS"/>
</dbReference>
<evidence type="ECO:0000313" key="4">
    <source>
        <dbReference type="Proteomes" id="UP000239899"/>
    </source>
</evidence>
<dbReference type="InterPro" id="IPR036291">
    <property type="entry name" value="NAD(P)-bd_dom_sf"/>
</dbReference>
<dbReference type="InterPro" id="IPR011322">
    <property type="entry name" value="N-reg_PII-like_a/b"/>
</dbReference>
<dbReference type="CDD" id="cd13593">
    <property type="entry name" value="PBP2_HisGL3"/>
    <property type="match status" value="1"/>
</dbReference>
<dbReference type="CDD" id="cd05289">
    <property type="entry name" value="MDR_like_2"/>
    <property type="match status" value="1"/>
</dbReference>
<dbReference type="SMART" id="SM00829">
    <property type="entry name" value="PKS_ER"/>
    <property type="match status" value="1"/>
</dbReference>
<comment type="caution">
    <text evidence="3">The sequence shown here is derived from an EMBL/GenBank/DDBJ whole genome shotgun (WGS) entry which is preliminary data.</text>
</comment>
<dbReference type="STRING" id="3076.A0A2P6TQT4"/>
<dbReference type="GO" id="GO:0016491">
    <property type="term" value="F:oxidoreductase activity"/>
    <property type="evidence" value="ECO:0007669"/>
    <property type="project" value="InterPro"/>
</dbReference>
<dbReference type="PANTHER" id="PTHR11695:SF648">
    <property type="entry name" value="ZINC-BINDING OXIDOREDUCTASE"/>
    <property type="match status" value="1"/>
</dbReference>
<dbReference type="Pfam" id="PF08029">
    <property type="entry name" value="HisG_C"/>
    <property type="match status" value="1"/>
</dbReference>
<dbReference type="Pfam" id="PF13602">
    <property type="entry name" value="ADH_zinc_N_2"/>
    <property type="match status" value="1"/>
</dbReference>
<dbReference type="InterPro" id="IPR020621">
    <property type="entry name" value="ATP-PRT_HisG_long"/>
</dbReference>
<dbReference type="EMBL" id="LHPG02000008">
    <property type="protein sequence ID" value="PRW56436.1"/>
    <property type="molecule type" value="Genomic_DNA"/>
</dbReference>
<dbReference type="NCBIfam" id="TIGR00070">
    <property type="entry name" value="hisG"/>
    <property type="match status" value="1"/>
</dbReference>
<evidence type="ECO:0000313" key="3">
    <source>
        <dbReference type="EMBL" id="PRW56436.1"/>
    </source>
</evidence>
<keyword evidence="4" id="KW-1185">Reference proteome</keyword>
<accession>A0A2P6TQT4</accession>
<gene>
    <name evidence="3" type="ORF">C2E21_4644</name>
</gene>
<evidence type="ECO:0000256" key="1">
    <source>
        <dbReference type="ARBA" id="ARBA00022676"/>
    </source>
</evidence>
<reference evidence="3 4" key="1">
    <citation type="journal article" date="2018" name="Plant J.">
        <title>Genome sequences of Chlorella sorokiniana UTEX 1602 and Micractinium conductrix SAG 241.80: implications to maltose excretion by a green alga.</title>
        <authorList>
            <person name="Arriola M.B."/>
            <person name="Velmurugan N."/>
            <person name="Zhang Y."/>
            <person name="Plunkett M.H."/>
            <person name="Hondzo H."/>
            <person name="Barney B.M."/>
        </authorList>
    </citation>
    <scope>NUCLEOTIDE SEQUENCE [LARGE SCALE GENOMIC DNA]</scope>
    <source>
        <strain evidence="4">UTEX 1602</strain>
    </source>
</reference>
<dbReference type="InterPro" id="IPR013154">
    <property type="entry name" value="ADH-like_N"/>
</dbReference>
<protein>
    <submittedName>
        <fullName evidence="3">ATP phosphoribosyltransferase</fullName>
    </submittedName>
</protein>
<dbReference type="SUPFAM" id="SSF54913">
    <property type="entry name" value="GlnB-like"/>
    <property type="match status" value="1"/>
</dbReference>
<dbReference type="InterPro" id="IPR050700">
    <property type="entry name" value="YIM1/Zinc_Alcohol_DH_Fams"/>
</dbReference>
<dbReference type="PANTHER" id="PTHR11695">
    <property type="entry name" value="ALCOHOL DEHYDROGENASE RELATED"/>
    <property type="match status" value="1"/>
</dbReference>
<evidence type="ECO:0000259" key="2">
    <source>
        <dbReference type="SMART" id="SM00829"/>
    </source>
</evidence>
<dbReference type="AlphaFoldDB" id="A0A2P6TQT4"/>
<dbReference type="OrthoDB" id="564078at2759"/>
<dbReference type="PROSITE" id="PS01162">
    <property type="entry name" value="QOR_ZETA_CRYSTAL"/>
    <property type="match status" value="1"/>
</dbReference>
<keyword evidence="1 3" id="KW-0808">Transferase</keyword>
<feature type="domain" description="Enoyl reductase (ER)" evidence="2">
    <location>
        <begin position="409"/>
        <end position="718"/>
    </location>
</feature>
<dbReference type="InterPro" id="IPR011032">
    <property type="entry name" value="GroES-like_sf"/>
</dbReference>
<organism evidence="3 4">
    <name type="scientific">Chlorella sorokiniana</name>
    <name type="common">Freshwater green alga</name>
    <dbReference type="NCBI Taxonomy" id="3076"/>
    <lineage>
        <taxon>Eukaryota</taxon>
        <taxon>Viridiplantae</taxon>
        <taxon>Chlorophyta</taxon>
        <taxon>core chlorophytes</taxon>
        <taxon>Trebouxiophyceae</taxon>
        <taxon>Chlorellales</taxon>
        <taxon>Chlorellaceae</taxon>
        <taxon>Chlorella clade</taxon>
        <taxon>Chlorella</taxon>
    </lineage>
</organism>
<dbReference type="Gene3D" id="3.30.70.120">
    <property type="match status" value="1"/>
</dbReference>
<keyword evidence="1 3" id="KW-0328">Glycosyltransferase</keyword>
<dbReference type="Pfam" id="PF08240">
    <property type="entry name" value="ADH_N"/>
    <property type="match status" value="1"/>
</dbReference>
<dbReference type="SUPFAM" id="SSF51735">
    <property type="entry name" value="NAD(P)-binding Rossmann-fold domains"/>
    <property type="match status" value="1"/>
</dbReference>
<name>A0A2P6TQT4_CHLSO</name>
<sequence length="720" mass="76774">MDAARELAQSRRLPLDVRDVEVRMDRICRRKYCLREAGVTIGEVHRVPAPSTRRRALQVQCRVPGFPAQRRPLAPGAAATEAPPALAPLQQLNGNGAPPLVRFGFPKGSLQKATEELFARAGYQVRISERGYFPKVNDNDLSMVLFRSQEISRYVEDGVLDAGICGHDWVVENGADVVEVCELQYSKATSNPARWVLAVPESSPVTRAEDLAGTIVASELVQTTKKFFADRGIDVKVEYSWGATEVKASLPGVGGIVDITETGSSLKANKLRVIDTILASTTRLVANKKAWADPDKRRKIEDVALLLQGAIQGRDKVGLKFNIASDKLAEITASLPSEQSPTVSTLMDGSFVAVEVVLDERTARDMIPFCKRLGATGVFTYPIQHALGPFHPRHPPASKMKAIQISECGGTEVLQFVDVPVPAKTPSQVLIKAVSVGVNPVDLLVRSGGPYKPEKLPKILGGDVAGIVEEADEAGKFKKGDKVFALTPGFYNATQEGCYAEFVAAEADWVARVPDNLPLEQSAGVPLVALTAWQALLQAKPQAGQRALINAASGGVGHVAVQLAKALGLFVVGICGTKNVEFVKGLGADAVVDYSSQNVADLYKDAPFDLAVDCMGNRSALLQAMLSVTKPSGHLSHIFNAGTDNSLLEEAQKAHAEGKGPSVGTVLVQSNGVQLQEIADLIAAGKVKLEVALSLPLSEAGKAHDQVATGHTRGKVVLTV</sequence>
<dbReference type="GO" id="GO:0003879">
    <property type="term" value="F:ATP phosphoribosyltransferase activity"/>
    <property type="evidence" value="ECO:0007669"/>
    <property type="project" value="InterPro"/>
</dbReference>
<dbReference type="InterPro" id="IPR020843">
    <property type="entry name" value="ER"/>
</dbReference>
<dbReference type="GO" id="GO:0000105">
    <property type="term" value="P:L-histidine biosynthetic process"/>
    <property type="evidence" value="ECO:0007669"/>
    <property type="project" value="InterPro"/>
</dbReference>
<dbReference type="GO" id="GO:0000287">
    <property type="term" value="F:magnesium ion binding"/>
    <property type="evidence" value="ECO:0007669"/>
    <property type="project" value="InterPro"/>
</dbReference>